<evidence type="ECO:0008006" key="4">
    <source>
        <dbReference type="Google" id="ProtNLM"/>
    </source>
</evidence>
<keyword evidence="1" id="KW-1133">Transmembrane helix</keyword>
<evidence type="ECO:0000256" key="1">
    <source>
        <dbReference type="SAM" id="Phobius"/>
    </source>
</evidence>
<accession>A0AAN5D6V4</accession>
<dbReference type="AlphaFoldDB" id="A0AAN5D6V4"/>
<gene>
    <name evidence="2" type="ORF">PMAYCL1PPCAC_26904</name>
</gene>
<keyword evidence="3" id="KW-1185">Reference proteome</keyword>
<dbReference type="PANTHER" id="PTHR22943">
    <property type="entry name" value="7-TRANSMEMBRANE DOMAIN RECEPTOR C.ELEGANS"/>
    <property type="match status" value="1"/>
</dbReference>
<keyword evidence="1" id="KW-0472">Membrane</keyword>
<organism evidence="2 3">
    <name type="scientific">Pristionchus mayeri</name>
    <dbReference type="NCBI Taxonomy" id="1317129"/>
    <lineage>
        <taxon>Eukaryota</taxon>
        <taxon>Metazoa</taxon>
        <taxon>Ecdysozoa</taxon>
        <taxon>Nematoda</taxon>
        <taxon>Chromadorea</taxon>
        <taxon>Rhabditida</taxon>
        <taxon>Rhabditina</taxon>
        <taxon>Diplogasteromorpha</taxon>
        <taxon>Diplogasteroidea</taxon>
        <taxon>Neodiplogasteridae</taxon>
        <taxon>Pristionchus</taxon>
    </lineage>
</organism>
<protein>
    <recommendedName>
        <fullName evidence="4">G protein-coupled receptor</fullName>
    </recommendedName>
</protein>
<feature type="transmembrane region" description="Helical" evidence="1">
    <location>
        <begin position="188"/>
        <end position="213"/>
    </location>
</feature>
<evidence type="ECO:0000313" key="2">
    <source>
        <dbReference type="EMBL" id="GMR56709.1"/>
    </source>
</evidence>
<comment type="caution">
    <text evidence="2">The sequence shown here is derived from an EMBL/GenBank/DDBJ whole genome shotgun (WGS) entry which is preliminary data.</text>
</comment>
<dbReference type="Pfam" id="PF10326">
    <property type="entry name" value="7TM_GPCR_Str"/>
    <property type="match status" value="1"/>
</dbReference>
<feature type="transmembrane region" description="Helical" evidence="1">
    <location>
        <begin position="25"/>
        <end position="47"/>
    </location>
</feature>
<dbReference type="PANTHER" id="PTHR22943:SF248">
    <property type="entry name" value="SEVEN TM RECEPTOR"/>
    <property type="match status" value="1"/>
</dbReference>
<feature type="transmembrane region" description="Helical" evidence="1">
    <location>
        <begin position="68"/>
        <end position="92"/>
    </location>
</feature>
<evidence type="ECO:0000313" key="3">
    <source>
        <dbReference type="Proteomes" id="UP001328107"/>
    </source>
</evidence>
<dbReference type="EMBL" id="BTRK01000006">
    <property type="protein sequence ID" value="GMR56709.1"/>
    <property type="molecule type" value="Genomic_DNA"/>
</dbReference>
<feature type="non-terminal residue" evidence="2">
    <location>
        <position position="217"/>
    </location>
</feature>
<sequence length="217" mass="24674">MTSTGFYFFPRHGKNMIADYPVDTILTIIFIVVYYQTFLALAYHYVFRLITVSRGISFSFANQWMPRDWILLGIVVYVLYFTVFISTVAIGLTPTEETRALVPQEIFDIYGVDLRDVNRGFTVSVVKRLLPTGEKVWHSSIISILVVLCMFGGTSLVIIVCIWKTMAIIRSSSAGRLTEKTRKMQMDLFKALLIQSAIPVIFSYIPLSTLLIFPSIT</sequence>
<keyword evidence="1" id="KW-0812">Transmembrane</keyword>
<proteinExistence type="predicted"/>
<reference evidence="3" key="1">
    <citation type="submission" date="2022-10" db="EMBL/GenBank/DDBJ databases">
        <title>Genome assembly of Pristionchus species.</title>
        <authorList>
            <person name="Yoshida K."/>
            <person name="Sommer R.J."/>
        </authorList>
    </citation>
    <scope>NUCLEOTIDE SEQUENCE [LARGE SCALE GENOMIC DNA]</scope>
    <source>
        <strain evidence="3">RS5460</strain>
    </source>
</reference>
<feature type="transmembrane region" description="Helical" evidence="1">
    <location>
        <begin position="141"/>
        <end position="167"/>
    </location>
</feature>
<dbReference type="InterPro" id="IPR019428">
    <property type="entry name" value="7TM_GPCR_serpentine_rcpt_Str"/>
</dbReference>
<name>A0AAN5D6V4_9BILA</name>
<dbReference type="Proteomes" id="UP001328107">
    <property type="component" value="Unassembled WGS sequence"/>
</dbReference>